<accession>A0ABU4TPK8</accession>
<dbReference type="RefSeq" id="WP_319984054.1">
    <property type="nucleotide sequence ID" value="NZ_JAXAVV010000005.1"/>
</dbReference>
<evidence type="ECO:0000259" key="1">
    <source>
        <dbReference type="PROSITE" id="PS50995"/>
    </source>
</evidence>
<comment type="caution">
    <text evidence="2">The sequence shown here is derived from an EMBL/GenBank/DDBJ whole genome shotgun (WGS) entry which is preliminary data.</text>
</comment>
<dbReference type="SMART" id="SM00347">
    <property type="entry name" value="HTH_MARR"/>
    <property type="match status" value="1"/>
</dbReference>
<evidence type="ECO:0000313" key="3">
    <source>
        <dbReference type="Proteomes" id="UP001271792"/>
    </source>
</evidence>
<feature type="domain" description="HTH marR-type" evidence="1">
    <location>
        <begin position="7"/>
        <end position="138"/>
    </location>
</feature>
<dbReference type="Proteomes" id="UP001271792">
    <property type="component" value="Unassembled WGS sequence"/>
</dbReference>
<dbReference type="InterPro" id="IPR000835">
    <property type="entry name" value="HTH_MarR-typ"/>
</dbReference>
<organism evidence="2 3">
    <name type="scientific">Lentzea kristufekii</name>
    <dbReference type="NCBI Taxonomy" id="3095430"/>
    <lineage>
        <taxon>Bacteria</taxon>
        <taxon>Bacillati</taxon>
        <taxon>Actinomycetota</taxon>
        <taxon>Actinomycetes</taxon>
        <taxon>Pseudonocardiales</taxon>
        <taxon>Pseudonocardiaceae</taxon>
        <taxon>Lentzea</taxon>
    </lineage>
</organism>
<sequence length="144" mass="15772">MSRTESGDVLTDVVMRTFRLYGAFLDAAEVMTKPVGLTAAWWQVLGAVLREPLSVSGIAREMGLARQSVQRIADLLVDKGLAEYLPNPTHARAKLVRPTPEGFAAIERLREAQYEWANRVSAQVSLEDLRTTLATMTALVAATS</sequence>
<dbReference type="Pfam" id="PF12802">
    <property type="entry name" value="MarR_2"/>
    <property type="match status" value="1"/>
</dbReference>
<dbReference type="PANTHER" id="PTHR33164:SF99">
    <property type="entry name" value="MARR FAMILY REGULATORY PROTEIN"/>
    <property type="match status" value="1"/>
</dbReference>
<dbReference type="InterPro" id="IPR039422">
    <property type="entry name" value="MarR/SlyA-like"/>
</dbReference>
<keyword evidence="3" id="KW-1185">Reference proteome</keyword>
<dbReference type="PANTHER" id="PTHR33164">
    <property type="entry name" value="TRANSCRIPTIONAL REGULATOR, MARR FAMILY"/>
    <property type="match status" value="1"/>
</dbReference>
<dbReference type="PROSITE" id="PS50995">
    <property type="entry name" value="HTH_MARR_2"/>
    <property type="match status" value="1"/>
</dbReference>
<proteinExistence type="predicted"/>
<dbReference type="InterPro" id="IPR036390">
    <property type="entry name" value="WH_DNA-bd_sf"/>
</dbReference>
<reference evidence="2 3" key="1">
    <citation type="submission" date="2023-11" db="EMBL/GenBank/DDBJ databases">
        <title>Lentzea sokolovensis, sp. nov., Lentzea kristufkii, sp. nov., and Lentzea miocenensis, sp. nov., rare actinobacteria from Sokolov Coal Basin, Miocene lacustrine sediment, Czech Republic.</title>
        <authorList>
            <person name="Lara A."/>
            <person name="Kotroba L."/>
            <person name="Nouioui I."/>
            <person name="Neumann-Schaal M."/>
            <person name="Mast Y."/>
            <person name="Chronakova A."/>
        </authorList>
    </citation>
    <scope>NUCLEOTIDE SEQUENCE [LARGE SCALE GENOMIC DNA]</scope>
    <source>
        <strain evidence="2 3">BCCO 10_0798</strain>
    </source>
</reference>
<dbReference type="Gene3D" id="1.10.10.10">
    <property type="entry name" value="Winged helix-like DNA-binding domain superfamily/Winged helix DNA-binding domain"/>
    <property type="match status" value="1"/>
</dbReference>
<evidence type="ECO:0000313" key="2">
    <source>
        <dbReference type="EMBL" id="MDX8050023.1"/>
    </source>
</evidence>
<reference evidence="2 3" key="2">
    <citation type="submission" date="2023-11" db="EMBL/GenBank/DDBJ databases">
        <authorList>
            <person name="Lara A.C."/>
            <person name="Chronakova A."/>
        </authorList>
    </citation>
    <scope>NUCLEOTIDE SEQUENCE [LARGE SCALE GENOMIC DNA]</scope>
    <source>
        <strain evidence="2 3">BCCO 10_0798</strain>
    </source>
</reference>
<gene>
    <name evidence="2" type="ORF">SK571_11575</name>
</gene>
<dbReference type="EMBL" id="JAXAVV010000005">
    <property type="protein sequence ID" value="MDX8050023.1"/>
    <property type="molecule type" value="Genomic_DNA"/>
</dbReference>
<dbReference type="InterPro" id="IPR036388">
    <property type="entry name" value="WH-like_DNA-bd_sf"/>
</dbReference>
<name>A0ABU4TPK8_9PSEU</name>
<protein>
    <submittedName>
        <fullName evidence="2">MarR family transcriptional regulator</fullName>
    </submittedName>
</protein>
<dbReference type="SUPFAM" id="SSF46785">
    <property type="entry name" value="Winged helix' DNA-binding domain"/>
    <property type="match status" value="1"/>
</dbReference>